<dbReference type="Gene3D" id="3.30.420.10">
    <property type="entry name" value="Ribonuclease H-like superfamily/Ribonuclease H"/>
    <property type="match status" value="1"/>
</dbReference>
<dbReference type="EMBL" id="BMAU01021046">
    <property type="protein sequence ID" value="GFX88137.1"/>
    <property type="molecule type" value="Genomic_DNA"/>
</dbReference>
<organism evidence="1 2">
    <name type="scientific">Trichonephila clavipes</name>
    <name type="common">Golden silk orbweaver</name>
    <name type="synonym">Nephila clavipes</name>
    <dbReference type="NCBI Taxonomy" id="2585209"/>
    <lineage>
        <taxon>Eukaryota</taxon>
        <taxon>Metazoa</taxon>
        <taxon>Ecdysozoa</taxon>
        <taxon>Arthropoda</taxon>
        <taxon>Chelicerata</taxon>
        <taxon>Arachnida</taxon>
        <taxon>Araneae</taxon>
        <taxon>Araneomorphae</taxon>
        <taxon>Entelegynae</taxon>
        <taxon>Araneoidea</taxon>
        <taxon>Nephilidae</taxon>
        <taxon>Trichonephila</taxon>
    </lineage>
</organism>
<accession>A0A8X6REM1</accession>
<dbReference type="Proteomes" id="UP000887159">
    <property type="component" value="Unassembled WGS sequence"/>
</dbReference>
<dbReference type="GO" id="GO:0003676">
    <property type="term" value="F:nucleic acid binding"/>
    <property type="evidence" value="ECO:0007669"/>
    <property type="project" value="InterPro"/>
</dbReference>
<sequence length="135" mass="15378">MNCLTDYQALPWPARSPDSSPIEHVWNMLERRLHLPGNVEALARQLGQIRQEIPQETIRVIYLSMSHRVAAWIQARVIAGQVSQSVHLIQHIILARGAIVPDLVFMYGNAWLHQTAEIQKLLESEDTNRLTSVLP</sequence>
<keyword evidence="2" id="KW-1185">Reference proteome</keyword>
<evidence type="ECO:0000313" key="2">
    <source>
        <dbReference type="Proteomes" id="UP000887159"/>
    </source>
</evidence>
<dbReference type="InterPro" id="IPR036397">
    <property type="entry name" value="RNaseH_sf"/>
</dbReference>
<protein>
    <submittedName>
        <fullName evidence="1">Transposable element Tcb1 transposase</fullName>
    </submittedName>
</protein>
<proteinExistence type="predicted"/>
<reference evidence="1" key="1">
    <citation type="submission" date="2020-08" db="EMBL/GenBank/DDBJ databases">
        <title>Multicomponent nature underlies the extraordinary mechanical properties of spider dragline silk.</title>
        <authorList>
            <person name="Kono N."/>
            <person name="Nakamura H."/>
            <person name="Mori M."/>
            <person name="Yoshida Y."/>
            <person name="Ohtoshi R."/>
            <person name="Malay A.D."/>
            <person name="Moran D.A.P."/>
            <person name="Tomita M."/>
            <person name="Numata K."/>
            <person name="Arakawa K."/>
        </authorList>
    </citation>
    <scope>NUCLEOTIDE SEQUENCE</scope>
</reference>
<name>A0A8X6REM1_TRICX</name>
<gene>
    <name evidence="1" type="ORF">TNCV_159521</name>
</gene>
<dbReference type="AlphaFoldDB" id="A0A8X6REM1"/>
<evidence type="ECO:0000313" key="1">
    <source>
        <dbReference type="EMBL" id="GFX88137.1"/>
    </source>
</evidence>
<comment type="caution">
    <text evidence="1">The sequence shown here is derived from an EMBL/GenBank/DDBJ whole genome shotgun (WGS) entry which is preliminary data.</text>
</comment>